<name>A0AAV7RV64_PLEWA</name>
<evidence type="ECO:0000313" key="1">
    <source>
        <dbReference type="EMBL" id="KAJ1156189.1"/>
    </source>
</evidence>
<evidence type="ECO:0000313" key="2">
    <source>
        <dbReference type="Proteomes" id="UP001066276"/>
    </source>
</evidence>
<organism evidence="1 2">
    <name type="scientific">Pleurodeles waltl</name>
    <name type="common">Iberian ribbed newt</name>
    <dbReference type="NCBI Taxonomy" id="8319"/>
    <lineage>
        <taxon>Eukaryota</taxon>
        <taxon>Metazoa</taxon>
        <taxon>Chordata</taxon>
        <taxon>Craniata</taxon>
        <taxon>Vertebrata</taxon>
        <taxon>Euteleostomi</taxon>
        <taxon>Amphibia</taxon>
        <taxon>Batrachia</taxon>
        <taxon>Caudata</taxon>
        <taxon>Salamandroidea</taxon>
        <taxon>Salamandridae</taxon>
        <taxon>Pleurodelinae</taxon>
        <taxon>Pleurodeles</taxon>
    </lineage>
</organism>
<protein>
    <submittedName>
        <fullName evidence="1">Uncharacterized protein</fullName>
    </submittedName>
</protein>
<accession>A0AAV7RV64</accession>
<proteinExistence type="predicted"/>
<keyword evidence="2" id="KW-1185">Reference proteome</keyword>
<reference evidence="1" key="1">
    <citation type="journal article" date="2022" name="bioRxiv">
        <title>Sequencing and chromosome-scale assembly of the giantPleurodeles waltlgenome.</title>
        <authorList>
            <person name="Brown T."/>
            <person name="Elewa A."/>
            <person name="Iarovenko S."/>
            <person name="Subramanian E."/>
            <person name="Araus A.J."/>
            <person name="Petzold A."/>
            <person name="Susuki M."/>
            <person name="Suzuki K.-i.T."/>
            <person name="Hayashi T."/>
            <person name="Toyoda A."/>
            <person name="Oliveira C."/>
            <person name="Osipova E."/>
            <person name="Leigh N.D."/>
            <person name="Simon A."/>
            <person name="Yun M.H."/>
        </authorList>
    </citation>
    <scope>NUCLEOTIDE SEQUENCE</scope>
    <source>
        <strain evidence="1">20211129_DDA</strain>
        <tissue evidence="1">Liver</tissue>
    </source>
</reference>
<comment type="caution">
    <text evidence="1">The sequence shown here is derived from an EMBL/GenBank/DDBJ whole genome shotgun (WGS) entry which is preliminary data.</text>
</comment>
<sequence length="67" mass="7383">MKEATPSVQDRPAAAANRAVLVRQVRSFTGPRHIKAAAALHVVLMPFLWFPASAHDPDLPDQAWQPK</sequence>
<dbReference type="EMBL" id="JANPWB010000009">
    <property type="protein sequence ID" value="KAJ1156189.1"/>
    <property type="molecule type" value="Genomic_DNA"/>
</dbReference>
<dbReference type="AlphaFoldDB" id="A0AAV7RV64"/>
<dbReference type="Proteomes" id="UP001066276">
    <property type="component" value="Chromosome 5"/>
</dbReference>
<gene>
    <name evidence="1" type="ORF">NDU88_008913</name>
</gene>